<reference evidence="1" key="1">
    <citation type="submission" date="2019-04" db="EMBL/GenBank/DDBJ databases">
        <title>Genome assembly of Zosterops borbonicus 15179.</title>
        <authorList>
            <person name="Leroy T."/>
            <person name="Anselmetti Y."/>
            <person name="Tilak M.-K."/>
            <person name="Nabholz B."/>
        </authorList>
    </citation>
    <scope>NUCLEOTIDE SEQUENCE</scope>
    <source>
        <strain evidence="1">HGM_15179</strain>
        <tissue evidence="1">Muscle</tissue>
    </source>
</reference>
<dbReference type="Proteomes" id="UP000796761">
    <property type="component" value="Unassembled WGS sequence"/>
</dbReference>
<comment type="caution">
    <text evidence="1">The sequence shown here is derived from an EMBL/GenBank/DDBJ whole genome shotgun (WGS) entry which is preliminary data.</text>
</comment>
<keyword evidence="2" id="KW-1185">Reference proteome</keyword>
<evidence type="ECO:0000313" key="2">
    <source>
        <dbReference type="Proteomes" id="UP000796761"/>
    </source>
</evidence>
<dbReference type="AlphaFoldDB" id="A0A8K1G9Z9"/>
<sequence>MPRGFSYPSALFPEALGNRSGASRKMKIIPKWEWKPGVCFNTVSGASRKMKIIPKWEWKPGVCFNTVRLWKFTLYPTTSFIHLAYCLACQIIYTGKREAMIRQMKNKIKPTNNNNKIPINPPNQNKWDQQLLGTMEVRKRKACSAEAVLVLAANCANTSTSQSTYVTLSSQMLSPVSHPISQKSKWASHNLQ</sequence>
<gene>
    <name evidence="1" type="ORF">HGM15179_013034</name>
</gene>
<protein>
    <submittedName>
        <fullName evidence="1">Uncharacterized protein</fullName>
    </submittedName>
</protein>
<dbReference type="EMBL" id="SWJQ01000463">
    <property type="protein sequence ID" value="TRZ14065.1"/>
    <property type="molecule type" value="Genomic_DNA"/>
</dbReference>
<proteinExistence type="predicted"/>
<evidence type="ECO:0000313" key="1">
    <source>
        <dbReference type="EMBL" id="TRZ14065.1"/>
    </source>
</evidence>
<organism evidence="1 2">
    <name type="scientific">Zosterops borbonicus</name>
    <dbReference type="NCBI Taxonomy" id="364589"/>
    <lineage>
        <taxon>Eukaryota</taxon>
        <taxon>Metazoa</taxon>
        <taxon>Chordata</taxon>
        <taxon>Craniata</taxon>
        <taxon>Vertebrata</taxon>
        <taxon>Euteleostomi</taxon>
        <taxon>Archelosauria</taxon>
        <taxon>Archosauria</taxon>
        <taxon>Dinosauria</taxon>
        <taxon>Saurischia</taxon>
        <taxon>Theropoda</taxon>
        <taxon>Coelurosauria</taxon>
        <taxon>Aves</taxon>
        <taxon>Neognathae</taxon>
        <taxon>Neoaves</taxon>
        <taxon>Telluraves</taxon>
        <taxon>Australaves</taxon>
        <taxon>Passeriformes</taxon>
        <taxon>Sylvioidea</taxon>
        <taxon>Zosteropidae</taxon>
        <taxon>Zosterops</taxon>
    </lineage>
</organism>
<name>A0A8K1G9Z9_9PASS</name>
<accession>A0A8K1G9Z9</accession>